<protein>
    <submittedName>
        <fullName evidence="9">Glycosyltransferase</fullName>
    </submittedName>
</protein>
<evidence type="ECO:0000259" key="8">
    <source>
        <dbReference type="Pfam" id="PF13439"/>
    </source>
</evidence>
<organism evidence="9 10">
    <name type="scientific">Arthrobacter oryzae</name>
    <dbReference type="NCBI Taxonomy" id="409290"/>
    <lineage>
        <taxon>Bacteria</taxon>
        <taxon>Bacillati</taxon>
        <taxon>Actinomycetota</taxon>
        <taxon>Actinomycetes</taxon>
        <taxon>Micrococcales</taxon>
        <taxon>Micrococcaceae</taxon>
        <taxon>Arthrobacter</taxon>
    </lineage>
</organism>
<reference evidence="9 10" key="1">
    <citation type="submission" date="2018-10" db="EMBL/GenBank/DDBJ databases">
        <title>Genome sequencing of Arthrobacter oryzae TNB02.</title>
        <authorList>
            <person name="Cho Y.-J."/>
            <person name="Cho A."/>
            <person name="Kim O.-S."/>
        </authorList>
    </citation>
    <scope>NUCLEOTIDE SEQUENCE [LARGE SCALE GENOMIC DNA]</scope>
    <source>
        <strain evidence="9 10">TNB02</strain>
    </source>
</reference>
<evidence type="ECO:0000256" key="2">
    <source>
        <dbReference type="ARBA" id="ARBA00022676"/>
    </source>
</evidence>
<dbReference type="Pfam" id="PF00535">
    <property type="entry name" value="Glycos_transf_2"/>
    <property type="match status" value="1"/>
</dbReference>
<evidence type="ECO:0000256" key="4">
    <source>
        <dbReference type="SAM" id="Coils"/>
    </source>
</evidence>
<feature type="region of interest" description="Disordered" evidence="5">
    <location>
        <begin position="559"/>
        <end position="589"/>
    </location>
</feature>
<dbReference type="PANTHER" id="PTHR12526:SF640">
    <property type="entry name" value="COLANIC ACID BIOSYNTHESIS GLYCOSYLTRANSFERASE WCAL-RELATED"/>
    <property type="match status" value="1"/>
</dbReference>
<name>A0A3N0BL91_9MICC</name>
<keyword evidence="10" id="KW-1185">Reference proteome</keyword>
<dbReference type="AlphaFoldDB" id="A0A3N0BL91"/>
<gene>
    <name evidence="9" type="ORF">D7003_18645</name>
</gene>
<evidence type="ECO:0000256" key="3">
    <source>
        <dbReference type="ARBA" id="ARBA00022679"/>
    </source>
</evidence>
<dbReference type="Proteomes" id="UP000273807">
    <property type="component" value="Unassembled WGS sequence"/>
</dbReference>
<dbReference type="Pfam" id="PF00534">
    <property type="entry name" value="Glycos_transf_1"/>
    <property type="match status" value="1"/>
</dbReference>
<comment type="caution">
    <text evidence="9">The sequence shown here is derived from an EMBL/GenBank/DDBJ whole genome shotgun (WGS) entry which is preliminary data.</text>
</comment>
<feature type="domain" description="Glycosyltransferase subfamily 4-like N-terminal" evidence="8">
    <location>
        <begin position="409"/>
        <end position="559"/>
    </location>
</feature>
<proteinExistence type="inferred from homology"/>
<evidence type="ECO:0000313" key="9">
    <source>
        <dbReference type="EMBL" id="RNL49472.1"/>
    </source>
</evidence>
<accession>A0A3N0BL91</accession>
<dbReference type="SUPFAM" id="SSF53448">
    <property type="entry name" value="Nucleotide-diphospho-sugar transferases"/>
    <property type="match status" value="1"/>
</dbReference>
<feature type="domain" description="Glycosyltransferase 2-like" evidence="7">
    <location>
        <begin position="57"/>
        <end position="174"/>
    </location>
</feature>
<dbReference type="PANTHER" id="PTHR12526">
    <property type="entry name" value="GLYCOSYLTRANSFERASE"/>
    <property type="match status" value="1"/>
</dbReference>
<keyword evidence="4" id="KW-0175">Coiled coil</keyword>
<dbReference type="Pfam" id="PF13439">
    <property type="entry name" value="Glyco_transf_4"/>
    <property type="match status" value="1"/>
</dbReference>
<dbReference type="InterPro" id="IPR001296">
    <property type="entry name" value="Glyco_trans_1"/>
</dbReference>
<evidence type="ECO:0000256" key="1">
    <source>
        <dbReference type="ARBA" id="ARBA00009481"/>
    </source>
</evidence>
<dbReference type="Gene3D" id="3.40.50.2000">
    <property type="entry name" value="Glycogen Phosphorylase B"/>
    <property type="match status" value="2"/>
</dbReference>
<evidence type="ECO:0000259" key="6">
    <source>
        <dbReference type="Pfam" id="PF00534"/>
    </source>
</evidence>
<feature type="compositionally biased region" description="Basic and acidic residues" evidence="5">
    <location>
        <begin position="569"/>
        <end position="578"/>
    </location>
</feature>
<dbReference type="EMBL" id="RBED01000141">
    <property type="protein sequence ID" value="RNL49472.1"/>
    <property type="molecule type" value="Genomic_DNA"/>
</dbReference>
<comment type="similarity">
    <text evidence="1">Belongs to the glycosyltransferase group 1 family. Glycosyltransferase 4 subfamily.</text>
</comment>
<evidence type="ECO:0000313" key="10">
    <source>
        <dbReference type="Proteomes" id="UP000273807"/>
    </source>
</evidence>
<dbReference type="InterPro" id="IPR001173">
    <property type="entry name" value="Glyco_trans_2-like"/>
</dbReference>
<dbReference type="SUPFAM" id="SSF53756">
    <property type="entry name" value="UDP-Glycosyltransferase/glycogen phosphorylase"/>
    <property type="match status" value="1"/>
</dbReference>
<dbReference type="InterPro" id="IPR028098">
    <property type="entry name" value="Glyco_trans_4-like_N"/>
</dbReference>
<dbReference type="GO" id="GO:0016757">
    <property type="term" value="F:glycosyltransferase activity"/>
    <property type="evidence" value="ECO:0007669"/>
    <property type="project" value="UniProtKB-KW"/>
</dbReference>
<dbReference type="InterPro" id="IPR029044">
    <property type="entry name" value="Nucleotide-diphossugar_trans"/>
</dbReference>
<dbReference type="Gene3D" id="3.90.550.10">
    <property type="entry name" value="Spore Coat Polysaccharide Biosynthesis Protein SpsA, Chain A"/>
    <property type="match status" value="1"/>
</dbReference>
<dbReference type="CDD" id="cd00761">
    <property type="entry name" value="Glyco_tranf_GTA_type"/>
    <property type="match status" value="1"/>
</dbReference>
<evidence type="ECO:0000256" key="5">
    <source>
        <dbReference type="SAM" id="MobiDB-lite"/>
    </source>
</evidence>
<keyword evidence="3 9" id="KW-0808">Transferase</keyword>
<keyword evidence="2" id="KW-0328">Glycosyltransferase</keyword>
<sequence>MVNTARPRTCSRLQGGSGSLRRSLPSLWSGTYGRTRRSVAGCRRCFVIVRGVKPLVSIIVPTHNNEATVVRTLNSLIEQTLRDTEIVIVDDASTDATMSLCRDAQRFDPRIIIVPLDENQTALQARRIGVEHATGTYVMFCDGDDELVPQAAEEASSFALGGGYEVVHFGTTVVSATGSKHAAWERALDPFGTELFGDDILLCSAFGRPGSKINGHIWNKLYERRLVEAAWKPIDPGLRLPRAQDVYQTLLILAKATRYGGLSSSLYRYSFRAGKSGNVANRDSFQHFLASTRTYQAVEEHLSSDHWKAPAEFDANEMLDRLRDQFIDNQLNYWFRLPRPADAALGDLLRQWGPDLVLRTLADRHPGRVRMVIEAFSRLNIADLQFPKAEFASRRRQHIALLGNISGTGGVQKVMAVQAKLLIQAGYSVTVLSFTHEPESLAYEFPPSVTHRSIGPRGEVGTGVSELTRAIRECDFSVVLNHDNYSALLPWVAAVTRTMGVPSALFLHSFALRALHDFRGIFAYLPEIARTYDMTVTLSEADRMWWEASGVPNVVALPNFGPDSPIDPSSKDIIRDSDGEGPAAPSTHPPRVDLLWVGRLQDDTKNISGLLEAFAQVVTQRPHTTLAIVGGEQNPGERDRLEQMAERLDIREQVLFVGPVQDVGLWYRSAKVFLATSAIEGFNLTLVEAQAYGLPVAMYALPYLETVVGNPGIVSVGWGATERLANATLELLEDPKRAEQIGAAGRDFALRFSLEAYDTRLRSIVNRLSNLQPHEKCKTTDTTSEVTTAIVPISVIGELYRLYERMYHRTTSELQAAKRDSANLRQNLSQLKRSLADSKAQHQNLEKAIAQIEKKKPATLAPQKKAQVRPALTSGVGGVWPLWRRQGSQPFDAPSSAAFDDVALTDTVALPAAWALDSGLFGATSGRQFNGAGQVTRYEFIDLLHRLAGAPTATSELALYRDLDSGDAATAWAFQRGILKPPSSANALETLPAWKPGGPLLRRSAAMMLFRAAGGPQYRSPHVSPYADLTVNQKVYKEMCWAAHQGILPSVRRNDDTLIFDEKRLMTRSETVIALFRQMVGPLAMSDQG</sequence>
<feature type="coiled-coil region" evidence="4">
    <location>
        <begin position="807"/>
        <end position="855"/>
    </location>
</feature>
<evidence type="ECO:0000259" key="7">
    <source>
        <dbReference type="Pfam" id="PF00535"/>
    </source>
</evidence>
<feature type="domain" description="Glycosyl transferase family 1" evidence="6">
    <location>
        <begin position="594"/>
        <end position="747"/>
    </location>
</feature>